<gene>
    <name evidence="1" type="ORF">L9F63_013961</name>
</gene>
<feature type="non-terminal residue" evidence="1">
    <location>
        <position position="123"/>
    </location>
</feature>
<dbReference type="Proteomes" id="UP001233999">
    <property type="component" value="Unassembled WGS sequence"/>
</dbReference>
<accession>A0AAD8A9U2</accession>
<dbReference type="EMBL" id="JASPKZ010002722">
    <property type="protein sequence ID" value="KAJ9594751.1"/>
    <property type="molecule type" value="Genomic_DNA"/>
</dbReference>
<organism evidence="1 2">
    <name type="scientific">Diploptera punctata</name>
    <name type="common">Pacific beetle cockroach</name>
    <dbReference type="NCBI Taxonomy" id="6984"/>
    <lineage>
        <taxon>Eukaryota</taxon>
        <taxon>Metazoa</taxon>
        <taxon>Ecdysozoa</taxon>
        <taxon>Arthropoda</taxon>
        <taxon>Hexapoda</taxon>
        <taxon>Insecta</taxon>
        <taxon>Pterygota</taxon>
        <taxon>Neoptera</taxon>
        <taxon>Polyneoptera</taxon>
        <taxon>Dictyoptera</taxon>
        <taxon>Blattodea</taxon>
        <taxon>Blaberoidea</taxon>
        <taxon>Blaberidae</taxon>
        <taxon>Diplopterinae</taxon>
        <taxon>Diploptera</taxon>
    </lineage>
</organism>
<protein>
    <submittedName>
        <fullName evidence="1">Uncharacterized protein</fullName>
    </submittedName>
</protein>
<reference evidence="1" key="1">
    <citation type="journal article" date="2023" name="IScience">
        <title>Live-bearing cockroach genome reveals convergent evolutionary mechanisms linked to viviparity in insects and beyond.</title>
        <authorList>
            <person name="Fouks B."/>
            <person name="Harrison M.C."/>
            <person name="Mikhailova A.A."/>
            <person name="Marchal E."/>
            <person name="English S."/>
            <person name="Carruthers M."/>
            <person name="Jennings E.C."/>
            <person name="Chiamaka E.L."/>
            <person name="Frigard R.A."/>
            <person name="Pippel M."/>
            <person name="Attardo G.M."/>
            <person name="Benoit J.B."/>
            <person name="Bornberg-Bauer E."/>
            <person name="Tobe S.S."/>
        </authorList>
    </citation>
    <scope>NUCLEOTIDE SEQUENCE</scope>
    <source>
        <strain evidence="1">Stay&amp;Tobe</strain>
    </source>
</reference>
<evidence type="ECO:0000313" key="2">
    <source>
        <dbReference type="Proteomes" id="UP001233999"/>
    </source>
</evidence>
<feature type="non-terminal residue" evidence="1">
    <location>
        <position position="1"/>
    </location>
</feature>
<dbReference type="AlphaFoldDB" id="A0AAD8A9U2"/>
<name>A0AAD8A9U2_DIPPU</name>
<keyword evidence="2" id="KW-1185">Reference proteome</keyword>
<sequence length="123" mass="14817">KRKKRSTDETRIDIEQLMRQHENRLLLPDLRFEPDPPDHIPPPPIQCYHHNHLNWLYLRTFYLSLLGQFYVLNSSPRKIRELKKFTSQGRSIHYFPDLQEVHLLREKLELCNKDGAHTTVVHL</sequence>
<reference evidence="1" key="2">
    <citation type="submission" date="2023-05" db="EMBL/GenBank/DDBJ databases">
        <authorList>
            <person name="Fouks B."/>
        </authorList>
    </citation>
    <scope>NUCLEOTIDE SEQUENCE</scope>
    <source>
        <strain evidence="1">Stay&amp;Tobe</strain>
        <tissue evidence="1">Testes</tissue>
    </source>
</reference>
<evidence type="ECO:0000313" key="1">
    <source>
        <dbReference type="EMBL" id="KAJ9594751.1"/>
    </source>
</evidence>
<comment type="caution">
    <text evidence="1">The sequence shown here is derived from an EMBL/GenBank/DDBJ whole genome shotgun (WGS) entry which is preliminary data.</text>
</comment>
<proteinExistence type="predicted"/>